<proteinExistence type="predicted"/>
<dbReference type="GO" id="GO:0015031">
    <property type="term" value="P:protein transport"/>
    <property type="evidence" value="ECO:0007669"/>
    <property type="project" value="UniProtKB-KW"/>
</dbReference>
<organism evidence="16 17">
    <name type="scientific">Tricholomella constricta</name>
    <dbReference type="NCBI Taxonomy" id="117010"/>
    <lineage>
        <taxon>Eukaryota</taxon>
        <taxon>Fungi</taxon>
        <taxon>Dikarya</taxon>
        <taxon>Basidiomycota</taxon>
        <taxon>Agaricomycotina</taxon>
        <taxon>Agaricomycetes</taxon>
        <taxon>Agaricomycetidae</taxon>
        <taxon>Agaricales</taxon>
        <taxon>Tricholomatineae</taxon>
        <taxon>Lyophyllaceae</taxon>
        <taxon>Tricholomella</taxon>
    </lineage>
</organism>
<dbReference type="Pfam" id="PF01926">
    <property type="entry name" value="MMR_HSR1"/>
    <property type="match status" value="1"/>
</dbReference>
<keyword evidence="8" id="KW-0378">Hydrolase</keyword>
<dbReference type="PANTHER" id="PTHR10903:SF135">
    <property type="entry name" value="TRANSLOCASE OF CHLOROPLAST 120, CHLOROPLASTIC-RELATED"/>
    <property type="match status" value="1"/>
</dbReference>
<evidence type="ECO:0000256" key="2">
    <source>
        <dbReference type="ARBA" id="ARBA00004167"/>
    </source>
</evidence>
<dbReference type="InterPro" id="IPR027417">
    <property type="entry name" value="P-loop_NTPase"/>
</dbReference>
<evidence type="ECO:0000256" key="10">
    <source>
        <dbReference type="ARBA" id="ARBA00022842"/>
    </source>
</evidence>
<keyword evidence="9" id="KW-1002">Plastid outer membrane</keyword>
<accession>A0A8H5HJD2</accession>
<keyword evidence="6" id="KW-0812">Transmembrane</keyword>
<evidence type="ECO:0000256" key="4">
    <source>
        <dbReference type="ARBA" id="ARBA00022528"/>
    </source>
</evidence>
<evidence type="ECO:0000313" key="16">
    <source>
        <dbReference type="EMBL" id="KAF5384433.1"/>
    </source>
</evidence>
<evidence type="ECO:0000256" key="12">
    <source>
        <dbReference type="ARBA" id="ARBA00022989"/>
    </source>
</evidence>
<evidence type="ECO:0000256" key="9">
    <source>
        <dbReference type="ARBA" id="ARBA00022805"/>
    </source>
</evidence>
<sequence length="306" mass="34886">MGKSKHAKKKNAWKKEIKAGDEFFVGPRETDIIIPIMGPTGSGKSTFINTLIGQVVASVGHDVESHTAHIQYFAFTHPNYPNRRIVVLDTPGFDDTNVDDHEILRRVAVWLARSYEDGMRLAGVIYLHEITQARMLGTARTNLDMFYKMCGKDAIKNVIIATTKWSDVPNEVGERREGQLQEEHMKFMLELGSSMHRFDNTQRSARHIVNSILTKEAVDVIHIQRELVEIDNILAETDAGRTLRYTLQDLLDMQKSIATQLRKEEKSPELAHKLVENEEKIRSTLTQIKALNIPLSRKIMRFLGLL</sequence>
<evidence type="ECO:0000256" key="11">
    <source>
        <dbReference type="ARBA" id="ARBA00022927"/>
    </source>
</evidence>
<dbReference type="GO" id="GO:0016020">
    <property type="term" value="C:membrane"/>
    <property type="evidence" value="ECO:0007669"/>
    <property type="project" value="UniProtKB-SubCell"/>
</dbReference>
<dbReference type="AlphaFoldDB" id="A0A8H5HJD2"/>
<evidence type="ECO:0000256" key="8">
    <source>
        <dbReference type="ARBA" id="ARBA00022801"/>
    </source>
</evidence>
<dbReference type="EMBL" id="JAACJP010000005">
    <property type="protein sequence ID" value="KAF5384433.1"/>
    <property type="molecule type" value="Genomic_DNA"/>
</dbReference>
<dbReference type="GO" id="GO:0046872">
    <property type="term" value="F:metal ion binding"/>
    <property type="evidence" value="ECO:0007669"/>
    <property type="project" value="UniProtKB-KW"/>
</dbReference>
<protein>
    <recommendedName>
        <fullName evidence="15">G domain-containing protein</fullName>
    </recommendedName>
</protein>
<evidence type="ECO:0000259" key="15">
    <source>
        <dbReference type="Pfam" id="PF01926"/>
    </source>
</evidence>
<keyword evidence="5" id="KW-0934">Plastid</keyword>
<feature type="domain" description="G" evidence="15">
    <location>
        <begin position="36"/>
        <end position="98"/>
    </location>
</feature>
<evidence type="ECO:0000313" key="17">
    <source>
        <dbReference type="Proteomes" id="UP000565441"/>
    </source>
</evidence>
<keyword evidence="4" id="KW-0150">Chloroplast</keyword>
<dbReference type="GO" id="GO:0005525">
    <property type="term" value="F:GTP binding"/>
    <property type="evidence" value="ECO:0007669"/>
    <property type="project" value="InterPro"/>
</dbReference>
<keyword evidence="12" id="KW-1133">Transmembrane helix</keyword>
<dbReference type="OrthoDB" id="8954335at2759"/>
<dbReference type="Gene3D" id="3.40.50.300">
    <property type="entry name" value="P-loop containing nucleotide triphosphate hydrolases"/>
    <property type="match status" value="1"/>
</dbReference>
<dbReference type="CDD" id="cd00882">
    <property type="entry name" value="Ras_like_GTPase"/>
    <property type="match status" value="1"/>
</dbReference>
<keyword evidence="11" id="KW-0653">Protein transport</keyword>
<evidence type="ECO:0000256" key="5">
    <source>
        <dbReference type="ARBA" id="ARBA00022640"/>
    </source>
</evidence>
<dbReference type="InterPro" id="IPR006073">
    <property type="entry name" value="GTP-bd"/>
</dbReference>
<evidence type="ECO:0000256" key="6">
    <source>
        <dbReference type="ARBA" id="ARBA00022692"/>
    </source>
</evidence>
<dbReference type="GO" id="GO:0016787">
    <property type="term" value="F:hydrolase activity"/>
    <property type="evidence" value="ECO:0007669"/>
    <property type="project" value="UniProtKB-KW"/>
</dbReference>
<keyword evidence="10" id="KW-0460">Magnesium</keyword>
<keyword evidence="7" id="KW-0479">Metal-binding</keyword>
<comment type="subcellular location">
    <subcellularLocation>
        <location evidence="2">Membrane</location>
        <topology evidence="2">Single-pass membrane protein</topology>
    </subcellularLocation>
    <subcellularLocation>
        <location evidence="14">Plastid</location>
        <location evidence="14">Chloroplast outer membrane</location>
    </subcellularLocation>
</comment>
<comment type="caution">
    <text evidence="16">The sequence shown here is derived from an EMBL/GenBank/DDBJ whole genome shotgun (WGS) entry which is preliminary data.</text>
</comment>
<keyword evidence="17" id="KW-1185">Reference proteome</keyword>
<dbReference type="InterPro" id="IPR045058">
    <property type="entry name" value="GIMA/IAN/Toc"/>
</dbReference>
<dbReference type="SUPFAM" id="SSF52540">
    <property type="entry name" value="P-loop containing nucleoside triphosphate hydrolases"/>
    <property type="match status" value="1"/>
</dbReference>
<evidence type="ECO:0000256" key="14">
    <source>
        <dbReference type="ARBA" id="ARBA00024013"/>
    </source>
</evidence>
<keyword evidence="3" id="KW-0813">Transport</keyword>
<comment type="cofactor">
    <cofactor evidence="1">
        <name>Mg(2+)</name>
        <dbReference type="ChEBI" id="CHEBI:18420"/>
    </cofactor>
</comment>
<evidence type="ECO:0000256" key="3">
    <source>
        <dbReference type="ARBA" id="ARBA00022448"/>
    </source>
</evidence>
<evidence type="ECO:0000256" key="13">
    <source>
        <dbReference type="ARBA" id="ARBA00023136"/>
    </source>
</evidence>
<reference evidence="16 17" key="1">
    <citation type="journal article" date="2020" name="ISME J.">
        <title>Uncovering the hidden diversity of litter-decomposition mechanisms in mushroom-forming fungi.</title>
        <authorList>
            <person name="Floudas D."/>
            <person name="Bentzer J."/>
            <person name="Ahren D."/>
            <person name="Johansson T."/>
            <person name="Persson P."/>
            <person name="Tunlid A."/>
        </authorList>
    </citation>
    <scope>NUCLEOTIDE SEQUENCE [LARGE SCALE GENOMIC DNA]</scope>
    <source>
        <strain evidence="16 17">CBS 661.87</strain>
    </source>
</reference>
<keyword evidence="13" id="KW-0472">Membrane</keyword>
<dbReference type="PANTHER" id="PTHR10903">
    <property type="entry name" value="GTPASE, IMAP FAMILY MEMBER-RELATED"/>
    <property type="match status" value="1"/>
</dbReference>
<dbReference type="Proteomes" id="UP000565441">
    <property type="component" value="Unassembled WGS sequence"/>
</dbReference>
<gene>
    <name evidence="16" type="ORF">D9615_003461</name>
</gene>
<evidence type="ECO:0000256" key="7">
    <source>
        <dbReference type="ARBA" id="ARBA00022723"/>
    </source>
</evidence>
<name>A0A8H5HJD2_9AGAR</name>
<evidence type="ECO:0000256" key="1">
    <source>
        <dbReference type="ARBA" id="ARBA00001946"/>
    </source>
</evidence>